<dbReference type="EMBL" id="JAWWNJ010000012">
    <property type="protein sequence ID" value="KAK7043395.1"/>
    <property type="molecule type" value="Genomic_DNA"/>
</dbReference>
<organism evidence="2 3">
    <name type="scientific">Favolaschia claudopus</name>
    <dbReference type="NCBI Taxonomy" id="2862362"/>
    <lineage>
        <taxon>Eukaryota</taxon>
        <taxon>Fungi</taxon>
        <taxon>Dikarya</taxon>
        <taxon>Basidiomycota</taxon>
        <taxon>Agaricomycotina</taxon>
        <taxon>Agaricomycetes</taxon>
        <taxon>Agaricomycetidae</taxon>
        <taxon>Agaricales</taxon>
        <taxon>Marasmiineae</taxon>
        <taxon>Mycenaceae</taxon>
        <taxon>Favolaschia</taxon>
    </lineage>
</organism>
<evidence type="ECO:0000313" key="3">
    <source>
        <dbReference type="Proteomes" id="UP001362999"/>
    </source>
</evidence>
<protein>
    <submittedName>
        <fullName evidence="2">Uncharacterized protein</fullName>
    </submittedName>
</protein>
<proteinExistence type="predicted"/>
<keyword evidence="1" id="KW-1133">Transmembrane helix</keyword>
<feature type="transmembrane region" description="Helical" evidence="1">
    <location>
        <begin position="21"/>
        <end position="40"/>
    </location>
</feature>
<dbReference type="AlphaFoldDB" id="A0AAW0CWC3"/>
<keyword evidence="1" id="KW-0472">Membrane</keyword>
<comment type="caution">
    <text evidence="2">The sequence shown here is derived from an EMBL/GenBank/DDBJ whole genome shotgun (WGS) entry which is preliminary data.</text>
</comment>
<dbReference type="Proteomes" id="UP001362999">
    <property type="component" value="Unassembled WGS sequence"/>
</dbReference>
<keyword evidence="3" id="KW-1185">Reference proteome</keyword>
<keyword evidence="1" id="KW-0812">Transmembrane</keyword>
<sequence length="112" mass="13135">MSRPPEGRNWRWRSTVQACGTYILNPEFFTLVSTMIVAGWRMWRHTLHPWVIISLVPTLVKLDRSSLHSRRYRSLGGRSLNDLVSCALDSDNKHMHLQFPNARPSRYLSWLT</sequence>
<reference evidence="2 3" key="1">
    <citation type="journal article" date="2024" name="J Genomics">
        <title>Draft genome sequencing and assembly of Favolaschia claudopus CIRM-BRFM 2984 isolated from oak limbs.</title>
        <authorList>
            <person name="Navarro D."/>
            <person name="Drula E."/>
            <person name="Chaduli D."/>
            <person name="Cazenave R."/>
            <person name="Ahrendt S."/>
            <person name="Wang J."/>
            <person name="Lipzen A."/>
            <person name="Daum C."/>
            <person name="Barry K."/>
            <person name="Grigoriev I.V."/>
            <person name="Favel A."/>
            <person name="Rosso M.N."/>
            <person name="Martin F."/>
        </authorList>
    </citation>
    <scope>NUCLEOTIDE SEQUENCE [LARGE SCALE GENOMIC DNA]</scope>
    <source>
        <strain evidence="2 3">CIRM-BRFM 2984</strain>
    </source>
</reference>
<evidence type="ECO:0000313" key="2">
    <source>
        <dbReference type="EMBL" id="KAK7043395.1"/>
    </source>
</evidence>
<evidence type="ECO:0000256" key="1">
    <source>
        <dbReference type="SAM" id="Phobius"/>
    </source>
</evidence>
<gene>
    <name evidence="2" type="ORF">R3P38DRAFT_3177716</name>
</gene>
<name>A0AAW0CWC3_9AGAR</name>
<accession>A0AAW0CWC3</accession>